<gene>
    <name evidence="1" type="ORF">SAMN05216233_109200</name>
</gene>
<name>A0A1G5G4E3_9BACT</name>
<evidence type="ECO:0000313" key="1">
    <source>
        <dbReference type="EMBL" id="SCY46179.1"/>
    </source>
</evidence>
<dbReference type="AlphaFoldDB" id="A0A1G5G4E3"/>
<sequence length="38" mass="4501">MSCPTFDDFKKRALENPEVKEAYDELAPEFELRRKLIA</sequence>
<evidence type="ECO:0000313" key="2">
    <source>
        <dbReference type="Proteomes" id="UP000198870"/>
    </source>
</evidence>
<dbReference type="Proteomes" id="UP000198870">
    <property type="component" value="Unassembled WGS sequence"/>
</dbReference>
<accession>A0A1G5G4E3</accession>
<proteinExistence type="predicted"/>
<dbReference type="STRING" id="419481.SAMN05216233_109200"/>
<keyword evidence="2" id="KW-1185">Reference proteome</keyword>
<protein>
    <submittedName>
        <fullName evidence="1">Uncharacterized protein</fullName>
    </submittedName>
</protein>
<organism evidence="1 2">
    <name type="scientific">Desulfoluna spongiiphila</name>
    <dbReference type="NCBI Taxonomy" id="419481"/>
    <lineage>
        <taxon>Bacteria</taxon>
        <taxon>Pseudomonadati</taxon>
        <taxon>Thermodesulfobacteriota</taxon>
        <taxon>Desulfobacteria</taxon>
        <taxon>Desulfobacterales</taxon>
        <taxon>Desulfolunaceae</taxon>
        <taxon>Desulfoluna</taxon>
    </lineage>
</organism>
<reference evidence="1 2" key="1">
    <citation type="submission" date="2016-10" db="EMBL/GenBank/DDBJ databases">
        <authorList>
            <person name="de Groot N.N."/>
        </authorList>
    </citation>
    <scope>NUCLEOTIDE SEQUENCE [LARGE SCALE GENOMIC DNA]</scope>
    <source>
        <strain evidence="1 2">AA1</strain>
    </source>
</reference>
<dbReference type="EMBL" id="FMUX01000009">
    <property type="protein sequence ID" value="SCY46179.1"/>
    <property type="molecule type" value="Genomic_DNA"/>
</dbReference>